<evidence type="ECO:0000256" key="9">
    <source>
        <dbReference type="ARBA" id="ARBA00023277"/>
    </source>
</evidence>
<evidence type="ECO:0000256" key="6">
    <source>
        <dbReference type="ARBA" id="ARBA00022723"/>
    </source>
</evidence>
<dbReference type="GO" id="GO:0006281">
    <property type="term" value="P:DNA repair"/>
    <property type="evidence" value="ECO:0007669"/>
    <property type="project" value="TreeGrafter"/>
</dbReference>
<evidence type="ECO:0000256" key="7">
    <source>
        <dbReference type="ARBA" id="ARBA00022801"/>
    </source>
</evidence>
<dbReference type="AlphaFoldDB" id="A0A1J5QDG1"/>
<dbReference type="SFLD" id="SFLDG01129">
    <property type="entry name" value="C1.5:_HAD__Beta-PGM__Phosphata"/>
    <property type="match status" value="1"/>
</dbReference>
<dbReference type="UniPathway" id="UPA00865">
    <property type="reaction ID" value="UER00834"/>
</dbReference>
<evidence type="ECO:0000256" key="4">
    <source>
        <dbReference type="ARBA" id="ARBA00006171"/>
    </source>
</evidence>
<dbReference type="EMBL" id="MLJW01000951">
    <property type="protein sequence ID" value="OIQ81234.1"/>
    <property type="molecule type" value="Genomic_DNA"/>
</dbReference>
<dbReference type="GO" id="GO:0008967">
    <property type="term" value="F:phosphoglycolate phosphatase activity"/>
    <property type="evidence" value="ECO:0007669"/>
    <property type="project" value="UniProtKB-EC"/>
</dbReference>
<reference evidence="10" key="1">
    <citation type="submission" date="2016-10" db="EMBL/GenBank/DDBJ databases">
        <title>Sequence of Gallionella enrichment culture.</title>
        <authorList>
            <person name="Poehlein A."/>
            <person name="Muehling M."/>
            <person name="Daniel R."/>
        </authorList>
    </citation>
    <scope>NUCLEOTIDE SEQUENCE</scope>
</reference>
<dbReference type="InterPro" id="IPR050155">
    <property type="entry name" value="HAD-like_hydrolase_sf"/>
</dbReference>
<dbReference type="EC" id="3.1.3.18" evidence="5"/>
<dbReference type="Gene3D" id="1.10.150.240">
    <property type="entry name" value="Putative phosphatase, domain 2"/>
    <property type="match status" value="1"/>
</dbReference>
<evidence type="ECO:0000256" key="5">
    <source>
        <dbReference type="ARBA" id="ARBA00013078"/>
    </source>
</evidence>
<dbReference type="HAMAP" id="MF_00495">
    <property type="entry name" value="GPH_hydrolase_bact"/>
    <property type="match status" value="1"/>
</dbReference>
<dbReference type="InterPro" id="IPR023214">
    <property type="entry name" value="HAD_sf"/>
</dbReference>
<comment type="caution">
    <text evidence="10">The sequence shown here is derived from an EMBL/GenBank/DDBJ whole genome shotgun (WGS) entry which is preliminary data.</text>
</comment>
<dbReference type="NCBIfam" id="TIGR01449">
    <property type="entry name" value="PGP_bact"/>
    <property type="match status" value="1"/>
</dbReference>
<dbReference type="SUPFAM" id="SSF56784">
    <property type="entry name" value="HAD-like"/>
    <property type="match status" value="1"/>
</dbReference>
<comment type="catalytic activity">
    <reaction evidence="1">
        <text>2-phosphoglycolate + H2O = glycolate + phosphate</text>
        <dbReference type="Rhea" id="RHEA:14369"/>
        <dbReference type="ChEBI" id="CHEBI:15377"/>
        <dbReference type="ChEBI" id="CHEBI:29805"/>
        <dbReference type="ChEBI" id="CHEBI:43474"/>
        <dbReference type="ChEBI" id="CHEBI:58033"/>
        <dbReference type="EC" id="3.1.3.18"/>
    </reaction>
</comment>
<organism evidence="10">
    <name type="scientific">mine drainage metagenome</name>
    <dbReference type="NCBI Taxonomy" id="410659"/>
    <lineage>
        <taxon>unclassified sequences</taxon>
        <taxon>metagenomes</taxon>
        <taxon>ecological metagenomes</taxon>
    </lineage>
</organism>
<accession>A0A1J5QDG1</accession>
<dbReference type="InterPro" id="IPR037512">
    <property type="entry name" value="PGPase_prok"/>
</dbReference>
<keyword evidence="8" id="KW-0460">Magnesium</keyword>
<keyword evidence="7 10" id="KW-0378">Hydrolase</keyword>
<dbReference type="GO" id="GO:0005829">
    <property type="term" value="C:cytosol"/>
    <property type="evidence" value="ECO:0007669"/>
    <property type="project" value="TreeGrafter"/>
</dbReference>
<dbReference type="InterPro" id="IPR023198">
    <property type="entry name" value="PGP-like_dom2"/>
</dbReference>
<evidence type="ECO:0000313" key="10">
    <source>
        <dbReference type="EMBL" id="OIQ81234.1"/>
    </source>
</evidence>
<dbReference type="InterPro" id="IPR006439">
    <property type="entry name" value="HAD-SF_hydro_IA"/>
</dbReference>
<comment type="pathway">
    <text evidence="3">Organic acid metabolism; glycolate biosynthesis; glycolate from 2-phosphoglycolate: step 1/1.</text>
</comment>
<dbReference type="NCBIfam" id="TIGR01549">
    <property type="entry name" value="HAD-SF-IA-v1"/>
    <property type="match status" value="1"/>
</dbReference>
<dbReference type="SFLD" id="SFLDS00003">
    <property type="entry name" value="Haloacid_Dehalogenase"/>
    <property type="match status" value="1"/>
</dbReference>
<name>A0A1J5QDG1_9ZZZZ</name>
<dbReference type="GO" id="GO:0046872">
    <property type="term" value="F:metal ion binding"/>
    <property type="evidence" value="ECO:0007669"/>
    <property type="project" value="UniProtKB-KW"/>
</dbReference>
<sequence>MSAMNAVRVAGVPVRAAIVDLDGTMVDTLGDFHATLNRMLPEFELPPVTREQVALRIGKGSEYLVAQTLRVHLDDAGADALYPRAIDAYQRHYGDVNGSCSAVFDGVAEGLQRLREAGLRLACITNKPTAYARQLLALKGLDAFFVEVHGGDAFARKKPDPLPLLETCRLLGIEPAAAIMIGDSQNDAQAAAGAGCAVALATYGYNHGEPIRATPAAAYFDRLDELPLGA</sequence>
<evidence type="ECO:0000256" key="1">
    <source>
        <dbReference type="ARBA" id="ARBA00000830"/>
    </source>
</evidence>
<gene>
    <name evidence="10" type="primary">cbbZC_6</name>
    <name evidence="10" type="ORF">GALL_369980</name>
</gene>
<evidence type="ECO:0000256" key="2">
    <source>
        <dbReference type="ARBA" id="ARBA00001946"/>
    </source>
</evidence>
<dbReference type="PANTHER" id="PTHR43434:SF1">
    <property type="entry name" value="PHOSPHOGLYCOLATE PHOSPHATASE"/>
    <property type="match status" value="1"/>
</dbReference>
<comment type="cofactor">
    <cofactor evidence="2">
        <name>Mg(2+)</name>
        <dbReference type="ChEBI" id="CHEBI:18420"/>
    </cofactor>
</comment>
<comment type="similarity">
    <text evidence="4">Belongs to the HAD-like hydrolase superfamily. CbbY/CbbZ/Gph/YieH family.</text>
</comment>
<evidence type="ECO:0000256" key="8">
    <source>
        <dbReference type="ARBA" id="ARBA00022842"/>
    </source>
</evidence>
<dbReference type="InterPro" id="IPR041492">
    <property type="entry name" value="HAD_2"/>
</dbReference>
<dbReference type="PANTHER" id="PTHR43434">
    <property type="entry name" value="PHOSPHOGLYCOLATE PHOSPHATASE"/>
    <property type="match status" value="1"/>
</dbReference>
<dbReference type="GO" id="GO:0005975">
    <property type="term" value="P:carbohydrate metabolic process"/>
    <property type="evidence" value="ECO:0007669"/>
    <property type="project" value="InterPro"/>
</dbReference>
<dbReference type="Gene3D" id="3.40.50.1000">
    <property type="entry name" value="HAD superfamily/HAD-like"/>
    <property type="match status" value="1"/>
</dbReference>
<protein>
    <recommendedName>
        <fullName evidence="5">phosphoglycolate phosphatase</fullName>
        <ecNumber evidence="5">3.1.3.18</ecNumber>
    </recommendedName>
</protein>
<keyword evidence="9" id="KW-0119">Carbohydrate metabolism</keyword>
<dbReference type="Pfam" id="PF13419">
    <property type="entry name" value="HAD_2"/>
    <property type="match status" value="1"/>
</dbReference>
<evidence type="ECO:0000256" key="3">
    <source>
        <dbReference type="ARBA" id="ARBA00004818"/>
    </source>
</evidence>
<dbReference type="SFLD" id="SFLDG01135">
    <property type="entry name" value="C1.5.6:_HAD__Beta-PGM__Phospha"/>
    <property type="match status" value="1"/>
</dbReference>
<keyword evidence="6" id="KW-0479">Metal-binding</keyword>
<dbReference type="InterPro" id="IPR036412">
    <property type="entry name" value="HAD-like_sf"/>
</dbReference>
<dbReference type="GO" id="GO:0046295">
    <property type="term" value="P:glycolate biosynthetic process"/>
    <property type="evidence" value="ECO:0007669"/>
    <property type="project" value="UniProtKB-UniPathway"/>
</dbReference>
<proteinExistence type="inferred from homology"/>
<dbReference type="FunFam" id="3.40.50.1000:FF:000022">
    <property type="entry name" value="Phosphoglycolate phosphatase"/>
    <property type="match status" value="1"/>
</dbReference>